<dbReference type="GO" id="GO:0006098">
    <property type="term" value="P:pentose-phosphate shunt"/>
    <property type="evidence" value="ECO:0007669"/>
    <property type="project" value="UniProtKB-UniRule"/>
</dbReference>
<reference evidence="11 12" key="1">
    <citation type="journal article" date="2014" name="Nat. Commun.">
        <title>Physiological and genomic features of highly alkaliphilic hydrogen-utilizing Betaproteobacteria from a continental serpentinizing site.</title>
        <authorList>
            <person name="Suzuki S."/>
            <person name="Kuenen J.G."/>
            <person name="Schipper K."/>
            <person name="van der Velde S."/>
            <person name="Ishii S."/>
            <person name="Wu A."/>
            <person name="Sorokin D.Y."/>
            <person name="Tenney A."/>
            <person name="Meng X.Y."/>
            <person name="Morrill P.L."/>
            <person name="Kamagata Y."/>
            <person name="Muyzer G."/>
            <person name="Nealson K.H."/>
        </authorList>
    </citation>
    <scope>NUCLEOTIDE SEQUENCE [LARGE SCALE GENOMIC DNA]</scope>
    <source>
        <strain evidence="11 12">B1</strain>
    </source>
</reference>
<dbReference type="Proteomes" id="UP000066014">
    <property type="component" value="Chromosome"/>
</dbReference>
<proteinExistence type="inferred from homology"/>
<comment type="subunit">
    <text evidence="4">Homodimer.</text>
</comment>
<comment type="pathway">
    <text evidence="2">Carbohydrate degradation; pentose phosphate pathway; D-glyceraldehyde 3-phosphate and beta-D-fructose 6-phosphate from D-ribose 5-phosphate and D-xylulose 5-phosphate (non-oxidative stage): step 2/3.</text>
</comment>
<dbReference type="Pfam" id="PF00923">
    <property type="entry name" value="TAL_FSA"/>
    <property type="match status" value="1"/>
</dbReference>
<dbReference type="GO" id="GO:0005737">
    <property type="term" value="C:cytoplasm"/>
    <property type="evidence" value="ECO:0007669"/>
    <property type="project" value="UniProtKB-UniRule"/>
</dbReference>
<name>A0A060NPF3_9BURK</name>
<dbReference type="InterPro" id="IPR018225">
    <property type="entry name" value="Transaldolase_AS"/>
</dbReference>
<dbReference type="AlphaFoldDB" id="A0A060NPF3"/>
<evidence type="ECO:0000256" key="10">
    <source>
        <dbReference type="NCBIfam" id="TIGR00874"/>
    </source>
</evidence>
<dbReference type="OrthoDB" id="9809101at2"/>
<evidence type="ECO:0000256" key="2">
    <source>
        <dbReference type="ARBA" id="ARBA00004857"/>
    </source>
</evidence>
<dbReference type="CDD" id="cd00957">
    <property type="entry name" value="Transaldolase_TalAB"/>
    <property type="match status" value="1"/>
</dbReference>
<evidence type="ECO:0000256" key="5">
    <source>
        <dbReference type="ARBA" id="ARBA00013151"/>
    </source>
</evidence>
<dbReference type="EMBL" id="AP014569">
    <property type="protein sequence ID" value="BAO83250.1"/>
    <property type="molecule type" value="Genomic_DNA"/>
</dbReference>
<evidence type="ECO:0000256" key="4">
    <source>
        <dbReference type="ARBA" id="ARBA00011738"/>
    </source>
</evidence>
<protein>
    <recommendedName>
        <fullName evidence="5 10">Transaldolase</fullName>
        <ecNumber evidence="5 10">2.2.1.2</ecNumber>
    </recommendedName>
</protein>
<dbReference type="InterPro" id="IPR013785">
    <property type="entry name" value="Aldolase_TIM"/>
</dbReference>
<dbReference type="GO" id="GO:0005975">
    <property type="term" value="P:carbohydrate metabolic process"/>
    <property type="evidence" value="ECO:0007669"/>
    <property type="project" value="InterPro"/>
</dbReference>
<evidence type="ECO:0000256" key="3">
    <source>
        <dbReference type="ARBA" id="ARBA00008012"/>
    </source>
</evidence>
<dbReference type="SUPFAM" id="SSF51569">
    <property type="entry name" value="Aldolase"/>
    <property type="match status" value="1"/>
</dbReference>
<evidence type="ECO:0000256" key="8">
    <source>
        <dbReference type="ARBA" id="ARBA00023270"/>
    </source>
</evidence>
<dbReference type="PROSITE" id="PS01054">
    <property type="entry name" value="TRANSALDOLASE_1"/>
    <property type="match status" value="1"/>
</dbReference>
<sequence>MNQLEALKQHSTVVADTGDFLQLAQFQPQDATTNPSLILKSVQKPDYAPLLAQTVARFGGRPSDEIVDRLLVRFGCEILAIVPGRVSTEVDARLSFDTAATIERAERLMALYQAEGVPSDRVLIKIAATWEGIEAAAQLERRGIRTNLTLLFAFCQALACAQARVQLISPFVGRIYDWHKKQAGSQWDEAARAGEHDPGVQSVRRIFEYYKRFGIGTEIMGASFRNCGQIVALAGCDLLTISPELLAQLAQPVASTDALPRALDADAARELDLQPLQHDQASFRLALNEDAMASEKLAEGIRAFCADSVRLEQLIAARQGR</sequence>
<gene>
    <name evidence="11" type="ORF">SMCB_1022</name>
</gene>
<accession>A0A060NPF3</accession>
<evidence type="ECO:0000256" key="1">
    <source>
        <dbReference type="ARBA" id="ARBA00003518"/>
    </source>
</evidence>
<dbReference type="HOGENOM" id="CLU_047470_0_1_4"/>
<comment type="catalytic activity">
    <reaction evidence="9">
        <text>D-sedoheptulose 7-phosphate + D-glyceraldehyde 3-phosphate = D-erythrose 4-phosphate + beta-D-fructose 6-phosphate</text>
        <dbReference type="Rhea" id="RHEA:17053"/>
        <dbReference type="ChEBI" id="CHEBI:16897"/>
        <dbReference type="ChEBI" id="CHEBI:57483"/>
        <dbReference type="ChEBI" id="CHEBI:57634"/>
        <dbReference type="ChEBI" id="CHEBI:59776"/>
        <dbReference type="EC" id="2.2.1.2"/>
    </reaction>
</comment>
<evidence type="ECO:0000313" key="12">
    <source>
        <dbReference type="Proteomes" id="UP000066014"/>
    </source>
</evidence>
<keyword evidence="8" id="KW-0704">Schiff base</keyword>
<keyword evidence="6" id="KW-0808">Transferase</keyword>
<evidence type="ECO:0000313" key="11">
    <source>
        <dbReference type="EMBL" id="BAO83250.1"/>
    </source>
</evidence>
<dbReference type="PANTHER" id="PTHR10683:SF18">
    <property type="entry name" value="TRANSALDOLASE"/>
    <property type="match status" value="1"/>
</dbReference>
<evidence type="ECO:0000256" key="6">
    <source>
        <dbReference type="ARBA" id="ARBA00022679"/>
    </source>
</evidence>
<dbReference type="PANTHER" id="PTHR10683">
    <property type="entry name" value="TRANSALDOLASE"/>
    <property type="match status" value="1"/>
</dbReference>
<organism evidence="11 12">
    <name type="scientific">Serpentinimonas maccroryi</name>
    <dbReference type="NCBI Taxonomy" id="1458426"/>
    <lineage>
        <taxon>Bacteria</taxon>
        <taxon>Pseudomonadati</taxon>
        <taxon>Pseudomonadota</taxon>
        <taxon>Betaproteobacteria</taxon>
        <taxon>Burkholderiales</taxon>
        <taxon>Comamonadaceae</taxon>
        <taxon>Serpentinimonas</taxon>
    </lineage>
</organism>
<dbReference type="KEGG" id="cbab:SMCB_1022"/>
<dbReference type="UniPathway" id="UPA00115">
    <property type="reaction ID" value="UER00414"/>
</dbReference>
<evidence type="ECO:0000256" key="9">
    <source>
        <dbReference type="ARBA" id="ARBA00048810"/>
    </source>
</evidence>
<dbReference type="Gene3D" id="3.20.20.70">
    <property type="entry name" value="Aldolase class I"/>
    <property type="match status" value="1"/>
</dbReference>
<dbReference type="NCBIfam" id="TIGR00874">
    <property type="entry name" value="talAB"/>
    <property type="match status" value="1"/>
</dbReference>
<dbReference type="InterPro" id="IPR004730">
    <property type="entry name" value="Transaldolase_1"/>
</dbReference>
<dbReference type="EC" id="2.2.1.2" evidence="5 10"/>
<dbReference type="InterPro" id="IPR001585">
    <property type="entry name" value="TAL/FSA"/>
</dbReference>
<dbReference type="STRING" id="1458426.SMCB_1022"/>
<comment type="similarity">
    <text evidence="3">Belongs to the transaldolase family. Type 1 subfamily.</text>
</comment>
<comment type="function">
    <text evidence="1">Transaldolase is important for the balance of metabolites in the pentose-phosphate pathway.</text>
</comment>
<dbReference type="RefSeq" id="WP_045535536.1">
    <property type="nucleotide sequence ID" value="NZ_AP014569.1"/>
</dbReference>
<evidence type="ECO:0000256" key="7">
    <source>
        <dbReference type="ARBA" id="ARBA00023126"/>
    </source>
</evidence>
<keyword evidence="7" id="KW-0570">Pentose shunt</keyword>
<keyword evidence="12" id="KW-1185">Reference proteome</keyword>
<dbReference type="GO" id="GO:0004801">
    <property type="term" value="F:transaldolase activity"/>
    <property type="evidence" value="ECO:0007669"/>
    <property type="project" value="UniProtKB-UniRule"/>
</dbReference>